<accession>A0A446C384</accession>
<reference evidence="2 3" key="1">
    <citation type="submission" date="2018-07" db="EMBL/GenBank/DDBJ databases">
        <authorList>
            <person name="Peeters C."/>
        </authorList>
    </citation>
    <scope>NUCLEOTIDE SEQUENCE [LARGE SCALE GENOMIC DNA]</scope>
    <source>
        <strain evidence="2 3">LMG 30378</strain>
    </source>
</reference>
<evidence type="ECO:0000313" key="2">
    <source>
        <dbReference type="EMBL" id="SSW62283.1"/>
    </source>
</evidence>
<protein>
    <submittedName>
        <fullName evidence="2">Uncharacterized protein</fullName>
    </submittedName>
</protein>
<dbReference type="Proteomes" id="UP000289465">
    <property type="component" value="Unassembled WGS sequence"/>
</dbReference>
<sequence length="156" mass="17031">MLTPTNHCAAPPASSATPQADTDVPLRDLVYRHSSELERLLEAHVQRIDPGFAQAFGRHAQSYRELGRAKFSSWLYGVTLRLLRDSVAAGLAGQPDFALRFLGGFPQPLARPMITLALSSVSYVACAIYLCKPACAAPRDISLPADWEACVARHLR</sequence>
<evidence type="ECO:0000256" key="1">
    <source>
        <dbReference type="SAM" id="MobiDB-lite"/>
    </source>
</evidence>
<feature type="region of interest" description="Disordered" evidence="1">
    <location>
        <begin position="1"/>
        <end position="21"/>
    </location>
</feature>
<organism evidence="2 3">
    <name type="scientific">Achromobacter veterisilvae</name>
    <dbReference type="NCBI Taxonomy" id="2069367"/>
    <lineage>
        <taxon>Bacteria</taxon>
        <taxon>Pseudomonadati</taxon>
        <taxon>Pseudomonadota</taxon>
        <taxon>Betaproteobacteria</taxon>
        <taxon>Burkholderiales</taxon>
        <taxon>Alcaligenaceae</taxon>
        <taxon>Achromobacter</taxon>
    </lineage>
</organism>
<gene>
    <name evidence="2" type="ORF">AVE30378_00026</name>
</gene>
<evidence type="ECO:0000313" key="3">
    <source>
        <dbReference type="Proteomes" id="UP000289465"/>
    </source>
</evidence>
<proteinExistence type="predicted"/>
<dbReference type="EMBL" id="UFQC01000001">
    <property type="protein sequence ID" value="SSW62283.1"/>
    <property type="molecule type" value="Genomic_DNA"/>
</dbReference>
<dbReference type="AlphaFoldDB" id="A0A446C384"/>
<name>A0A446C384_9BURK</name>